<dbReference type="EMBL" id="CP002046">
    <property type="protein sequence ID" value="EAP87196.1"/>
    <property type="molecule type" value="Genomic_DNA"/>
</dbReference>
<feature type="domain" description="DUF3347" evidence="2">
    <location>
        <begin position="60"/>
        <end position="131"/>
    </location>
</feature>
<dbReference type="GeneID" id="89451909"/>
<sequence length="181" mass="20065">MKRNSYLVLALGLFLVMSCKNNSKDTDTPETVTVNTTAKEIHKAAPTTVEFSSDEVAIAYSGYNAIKTALVNTNFSEAKSKAETSLDTLRKTELKSGYIDALALLAVEDNIDGQREAFEAVTQEMTNLVEGNIATGKLYYQYCPMAFNNKGAYWLSNEEAIRNPYFGDKMLKCGLVERDIE</sequence>
<evidence type="ECO:0000313" key="4">
    <source>
        <dbReference type="Proteomes" id="UP000002297"/>
    </source>
</evidence>
<name>A3U4M9_CROAH</name>
<keyword evidence="1" id="KW-0732">Signal</keyword>
<dbReference type="Proteomes" id="UP000002297">
    <property type="component" value="Chromosome"/>
</dbReference>
<dbReference type="eggNOG" id="COG0845">
    <property type="taxonomic scope" value="Bacteria"/>
</dbReference>
<dbReference type="OrthoDB" id="5513217at2"/>
<evidence type="ECO:0000259" key="2">
    <source>
        <dbReference type="Pfam" id="PF11827"/>
    </source>
</evidence>
<reference evidence="3 4" key="1">
    <citation type="journal article" date="2010" name="J. Bacteriol.">
        <title>The complete genome sequence of Croceibacter atlanticus HTCC2559T.</title>
        <authorList>
            <person name="Oh H.M."/>
            <person name="Kang I."/>
            <person name="Ferriera S."/>
            <person name="Giovannoni S.J."/>
            <person name="Cho J.C."/>
        </authorList>
    </citation>
    <scope>NUCLEOTIDE SEQUENCE [LARGE SCALE GENOMIC DNA]</scope>
    <source>
        <strain evidence="4">ATCC BAA-628 / HTCC2559 / KCTC 12090</strain>
    </source>
</reference>
<keyword evidence="4" id="KW-1185">Reference proteome</keyword>
<dbReference type="PROSITE" id="PS51257">
    <property type="entry name" value="PROKAR_LIPOPROTEIN"/>
    <property type="match status" value="1"/>
</dbReference>
<dbReference type="HOGENOM" id="CLU_101306_0_0_10"/>
<dbReference type="KEGG" id="cat:CA2559_00535"/>
<feature type="chain" id="PRO_5002659783" description="DUF3347 domain-containing protein" evidence="1">
    <location>
        <begin position="24"/>
        <end position="181"/>
    </location>
</feature>
<evidence type="ECO:0000256" key="1">
    <source>
        <dbReference type="SAM" id="SignalP"/>
    </source>
</evidence>
<protein>
    <recommendedName>
        <fullName evidence="2">DUF3347 domain-containing protein</fullName>
    </recommendedName>
</protein>
<evidence type="ECO:0000313" key="3">
    <source>
        <dbReference type="EMBL" id="EAP87196.1"/>
    </source>
</evidence>
<proteinExistence type="predicted"/>
<accession>A3U4M9</accession>
<dbReference type="STRING" id="216432.CA2559_00535"/>
<organism evidence="3 4">
    <name type="scientific">Croceibacter atlanticus (strain ATCC BAA-628 / JCM 21780 / CIP 108009 / IAM 15332 / KCTC 12090 / HTCC2559)</name>
    <dbReference type="NCBI Taxonomy" id="216432"/>
    <lineage>
        <taxon>Bacteria</taxon>
        <taxon>Pseudomonadati</taxon>
        <taxon>Bacteroidota</taxon>
        <taxon>Flavobacteriia</taxon>
        <taxon>Flavobacteriales</taxon>
        <taxon>Flavobacteriaceae</taxon>
        <taxon>Croceibacter</taxon>
    </lineage>
</organism>
<dbReference type="RefSeq" id="WP_013185877.1">
    <property type="nucleotide sequence ID" value="NC_014230.1"/>
</dbReference>
<dbReference type="AlphaFoldDB" id="A3U4M9"/>
<gene>
    <name evidence="3" type="ordered locus">CA2559_00535</name>
</gene>
<dbReference type="Pfam" id="PF11827">
    <property type="entry name" value="DUF3347"/>
    <property type="match status" value="1"/>
</dbReference>
<feature type="signal peptide" evidence="1">
    <location>
        <begin position="1"/>
        <end position="23"/>
    </location>
</feature>
<dbReference type="InterPro" id="IPR021782">
    <property type="entry name" value="DUF3347"/>
</dbReference>